<proteinExistence type="predicted"/>
<dbReference type="AlphaFoldDB" id="A0A6C0LUL9"/>
<dbReference type="InterPro" id="IPR013087">
    <property type="entry name" value="Znf_C2H2_type"/>
</dbReference>
<accession>A0A6C0LUL9</accession>
<name>A0A6C0LUL9_9ZZZZ</name>
<sequence length="324" mass="37446">METQKNIKKHQNFLCESCDFVCSKKGDYKRHTATQKHKWKQMETHFTSKNIKPTFQACICGKKYKTRSGMWKHQSKCDIYASNDVCHDISMQEIVSNEIVTTTAGTNAQNDDTMKELVYHVLEENKELRTLLVNQQQQIHELIPKVGKGTNNVNINVFLNSHCKDAINIMDFINMISSNTDGVEIMGELGFVNGITKIFLDELQNMDVYKRPIHCCDLKNEVLYIKDADNWNLEKENKPILKKAITQIKRNNLEKIPLWIENNPLCMDNNNSTNDKYMKIISNSIGGIDDKQEKNLDRIIKNVSRNVVVKKDDLQIMNITDPTM</sequence>
<dbReference type="EMBL" id="MN740567">
    <property type="protein sequence ID" value="QHU34080.1"/>
    <property type="molecule type" value="Genomic_DNA"/>
</dbReference>
<organism evidence="2">
    <name type="scientific">viral metagenome</name>
    <dbReference type="NCBI Taxonomy" id="1070528"/>
    <lineage>
        <taxon>unclassified sequences</taxon>
        <taxon>metagenomes</taxon>
        <taxon>organismal metagenomes</taxon>
    </lineage>
</organism>
<protein>
    <recommendedName>
        <fullName evidence="1">C2H2-type domain-containing protein</fullName>
    </recommendedName>
</protein>
<reference evidence="2" key="1">
    <citation type="journal article" date="2020" name="Nature">
        <title>Giant virus diversity and host interactions through global metagenomics.</title>
        <authorList>
            <person name="Schulz F."/>
            <person name="Roux S."/>
            <person name="Paez-Espino D."/>
            <person name="Jungbluth S."/>
            <person name="Walsh D.A."/>
            <person name="Denef V.J."/>
            <person name="McMahon K.D."/>
            <person name="Konstantinidis K.T."/>
            <person name="Eloe-Fadrosh E.A."/>
            <person name="Kyrpides N.C."/>
            <person name="Woyke T."/>
        </authorList>
    </citation>
    <scope>NUCLEOTIDE SEQUENCE</scope>
    <source>
        <strain evidence="2">GVMAG-S-1016713-123</strain>
    </source>
</reference>
<dbReference type="PROSITE" id="PS00028">
    <property type="entry name" value="ZINC_FINGER_C2H2_1"/>
    <property type="match status" value="1"/>
</dbReference>
<evidence type="ECO:0000313" key="2">
    <source>
        <dbReference type="EMBL" id="QHU34080.1"/>
    </source>
</evidence>
<evidence type="ECO:0000259" key="1">
    <source>
        <dbReference type="PROSITE" id="PS00028"/>
    </source>
</evidence>
<feature type="domain" description="C2H2-type" evidence="1">
    <location>
        <begin position="15"/>
        <end position="37"/>
    </location>
</feature>